<dbReference type="GO" id="GO:0008789">
    <property type="term" value="F:altronate dehydratase activity"/>
    <property type="evidence" value="ECO:0007669"/>
    <property type="project" value="UniProtKB-EC"/>
</dbReference>
<evidence type="ECO:0000259" key="2">
    <source>
        <dbReference type="SMART" id="SM00858"/>
    </source>
</evidence>
<evidence type="ECO:0000313" key="4">
    <source>
        <dbReference type="Proteomes" id="UP000549457"/>
    </source>
</evidence>
<dbReference type="RefSeq" id="WP_184147647.1">
    <property type="nucleotide sequence ID" value="NZ_JACHFM010000001.1"/>
</dbReference>
<dbReference type="EMBL" id="JACHFM010000001">
    <property type="protein sequence ID" value="MBB5221257.1"/>
    <property type="molecule type" value="Genomic_DNA"/>
</dbReference>
<dbReference type="Gene3D" id="2.30.130.110">
    <property type="match status" value="1"/>
</dbReference>
<dbReference type="InterPro" id="IPR044144">
    <property type="entry name" value="SAF_UxaA/GarD"/>
</dbReference>
<dbReference type="SMART" id="SM00858">
    <property type="entry name" value="SAF"/>
    <property type="match status" value="1"/>
</dbReference>
<gene>
    <name evidence="3" type="ORF">HNP73_001178</name>
</gene>
<evidence type="ECO:0000313" key="3">
    <source>
        <dbReference type="EMBL" id="MBB5221257.1"/>
    </source>
</evidence>
<dbReference type="Proteomes" id="UP000549457">
    <property type="component" value="Unassembled WGS sequence"/>
</dbReference>
<organism evidence="3 4">
    <name type="scientific">Amaricoccus macauensis</name>
    <dbReference type="NCBI Taxonomy" id="57001"/>
    <lineage>
        <taxon>Bacteria</taxon>
        <taxon>Pseudomonadati</taxon>
        <taxon>Pseudomonadota</taxon>
        <taxon>Alphaproteobacteria</taxon>
        <taxon>Rhodobacterales</taxon>
        <taxon>Paracoccaceae</taxon>
        <taxon>Amaricoccus</taxon>
    </lineage>
</organism>
<keyword evidence="1 3" id="KW-0456">Lyase</keyword>
<dbReference type="EC" id="4.2.1.7" evidence="3"/>
<name>A0A840SHA1_9RHOB</name>
<keyword evidence="4" id="KW-1185">Reference proteome</keyword>
<protein>
    <submittedName>
        <fullName evidence="3">Altronate dehydratase small subunit</fullName>
        <ecNumber evidence="3">4.2.1.7</ecNumber>
    </submittedName>
</protein>
<proteinExistence type="predicted"/>
<comment type="caution">
    <text evidence="3">The sequence shown here is derived from an EMBL/GenBank/DDBJ whole genome shotgun (WGS) entry which is preliminary data.</text>
</comment>
<dbReference type="CDD" id="cd11613">
    <property type="entry name" value="SAF_AH_GD"/>
    <property type="match status" value="1"/>
</dbReference>
<dbReference type="AlphaFoldDB" id="A0A840SHA1"/>
<accession>A0A840SHA1</accession>
<reference evidence="3 4" key="1">
    <citation type="submission" date="2020-08" db="EMBL/GenBank/DDBJ databases">
        <title>Genomic Encyclopedia of Type Strains, Phase IV (KMG-IV): sequencing the most valuable type-strain genomes for metagenomic binning, comparative biology and taxonomic classification.</title>
        <authorList>
            <person name="Goeker M."/>
        </authorList>
    </citation>
    <scope>NUCLEOTIDE SEQUENCE [LARGE SCALE GENOMIC DNA]</scope>
    <source>
        <strain evidence="3 4">DSM 101730</strain>
    </source>
</reference>
<sequence length="90" mass="9274">MSRAVLLDPRDDVAVLVEAVASGAEIMLIGAHGTLSLTAAEALPLGHKVAVRALGEGEPVRKYGEVIGRMTAAASAGDHVHVHNLVSLRS</sequence>
<evidence type="ECO:0000256" key="1">
    <source>
        <dbReference type="ARBA" id="ARBA00023239"/>
    </source>
</evidence>
<feature type="domain" description="SAF" evidence="2">
    <location>
        <begin position="11"/>
        <end position="86"/>
    </location>
</feature>
<dbReference type="InterPro" id="IPR013974">
    <property type="entry name" value="SAF"/>
</dbReference>